<evidence type="ECO:0000313" key="1">
    <source>
        <dbReference type="EMBL" id="KAK1948505.1"/>
    </source>
</evidence>
<gene>
    <name evidence="1" type="ORF">P3T76_000794</name>
</gene>
<evidence type="ECO:0000313" key="2">
    <source>
        <dbReference type="Proteomes" id="UP001259832"/>
    </source>
</evidence>
<dbReference type="Proteomes" id="UP001259832">
    <property type="component" value="Unassembled WGS sequence"/>
</dbReference>
<protein>
    <submittedName>
        <fullName evidence="1">Uncharacterized protein</fullName>
    </submittedName>
</protein>
<reference evidence="1" key="1">
    <citation type="submission" date="2023-08" db="EMBL/GenBank/DDBJ databases">
        <title>Reference Genome Resource for the Citrus Pathogen Phytophthora citrophthora.</title>
        <authorList>
            <person name="Moller H."/>
            <person name="Coetzee B."/>
            <person name="Rose L.J."/>
            <person name="Van Niekerk J.M."/>
        </authorList>
    </citation>
    <scope>NUCLEOTIDE SEQUENCE</scope>
    <source>
        <strain evidence="1">STE-U-9442</strain>
    </source>
</reference>
<dbReference type="AlphaFoldDB" id="A0AAD9H0Q0"/>
<proteinExistence type="predicted"/>
<organism evidence="1 2">
    <name type="scientific">Phytophthora citrophthora</name>
    <dbReference type="NCBI Taxonomy" id="4793"/>
    <lineage>
        <taxon>Eukaryota</taxon>
        <taxon>Sar</taxon>
        <taxon>Stramenopiles</taxon>
        <taxon>Oomycota</taxon>
        <taxon>Peronosporomycetes</taxon>
        <taxon>Peronosporales</taxon>
        <taxon>Peronosporaceae</taxon>
        <taxon>Phytophthora</taxon>
    </lineage>
</organism>
<comment type="caution">
    <text evidence="1">The sequence shown here is derived from an EMBL/GenBank/DDBJ whole genome shotgun (WGS) entry which is preliminary data.</text>
</comment>
<name>A0AAD9H0Q0_9STRA</name>
<sequence>MVVGGHVPVDKDYQAPEAYRNRTPRWTFFHQLVIIGSTSTDELSVDVTEPERQQAKMTLKLPLNHLEWIGKQSKAEWEMLGMLSLP</sequence>
<accession>A0AAD9H0Q0</accession>
<keyword evidence="2" id="KW-1185">Reference proteome</keyword>
<dbReference type="EMBL" id="JASMQC010000001">
    <property type="protein sequence ID" value="KAK1948505.1"/>
    <property type="molecule type" value="Genomic_DNA"/>
</dbReference>